<dbReference type="AlphaFoldDB" id="A0A126UWE4"/>
<dbReference type="PANTHER" id="PTHR43537">
    <property type="entry name" value="TRANSCRIPTIONAL REGULATOR, GNTR FAMILY"/>
    <property type="match status" value="1"/>
</dbReference>
<dbReference type="STRING" id="1579316.RC74_02955"/>
<evidence type="ECO:0000259" key="4">
    <source>
        <dbReference type="PROSITE" id="PS50949"/>
    </source>
</evidence>
<dbReference type="InterPro" id="IPR036388">
    <property type="entry name" value="WH-like_DNA-bd_sf"/>
</dbReference>
<dbReference type="Proteomes" id="UP000070371">
    <property type="component" value="Chromosome"/>
</dbReference>
<evidence type="ECO:0000256" key="2">
    <source>
        <dbReference type="ARBA" id="ARBA00023125"/>
    </source>
</evidence>
<evidence type="ECO:0000313" key="5">
    <source>
        <dbReference type="EMBL" id="AML50360.1"/>
    </source>
</evidence>
<dbReference type="GO" id="GO:0003677">
    <property type="term" value="F:DNA binding"/>
    <property type="evidence" value="ECO:0007669"/>
    <property type="project" value="UniProtKB-KW"/>
</dbReference>
<dbReference type="SUPFAM" id="SSF46785">
    <property type="entry name" value="Winged helix' DNA-binding domain"/>
    <property type="match status" value="1"/>
</dbReference>
<evidence type="ECO:0000256" key="3">
    <source>
        <dbReference type="ARBA" id="ARBA00023163"/>
    </source>
</evidence>
<dbReference type="SMART" id="SM00895">
    <property type="entry name" value="FCD"/>
    <property type="match status" value="1"/>
</dbReference>
<dbReference type="PANTHER" id="PTHR43537:SF6">
    <property type="entry name" value="HTH-TYPE TRANSCRIPTIONAL REPRESSOR RSPR"/>
    <property type="match status" value="1"/>
</dbReference>
<organism evidence="5 6">
    <name type="scientific">Falsihalocynthiibacter arcticus</name>
    <dbReference type="NCBI Taxonomy" id="1579316"/>
    <lineage>
        <taxon>Bacteria</taxon>
        <taxon>Pseudomonadati</taxon>
        <taxon>Pseudomonadota</taxon>
        <taxon>Alphaproteobacteria</taxon>
        <taxon>Rhodobacterales</taxon>
        <taxon>Roseobacteraceae</taxon>
        <taxon>Falsihalocynthiibacter</taxon>
    </lineage>
</organism>
<keyword evidence="1" id="KW-0805">Transcription regulation</keyword>
<name>A0A126UWE4_9RHOB</name>
<dbReference type="SMART" id="SM00345">
    <property type="entry name" value="HTH_GNTR"/>
    <property type="match status" value="1"/>
</dbReference>
<dbReference type="Gene3D" id="1.10.10.10">
    <property type="entry name" value="Winged helix-like DNA-binding domain superfamily/Winged helix DNA-binding domain"/>
    <property type="match status" value="1"/>
</dbReference>
<dbReference type="PRINTS" id="PR00035">
    <property type="entry name" value="HTHGNTR"/>
</dbReference>
<dbReference type="KEGG" id="hat:RC74_02955"/>
<dbReference type="CDD" id="cd07377">
    <property type="entry name" value="WHTH_GntR"/>
    <property type="match status" value="1"/>
</dbReference>
<proteinExistence type="predicted"/>
<dbReference type="Gene3D" id="1.20.120.530">
    <property type="entry name" value="GntR ligand-binding domain-like"/>
    <property type="match status" value="1"/>
</dbReference>
<accession>A0A126UWE4</accession>
<gene>
    <name evidence="5" type="ORF">RC74_02955</name>
</gene>
<dbReference type="PROSITE" id="PS50949">
    <property type="entry name" value="HTH_GNTR"/>
    <property type="match status" value="1"/>
</dbReference>
<keyword evidence="2" id="KW-0238">DNA-binding</keyword>
<evidence type="ECO:0000313" key="6">
    <source>
        <dbReference type="Proteomes" id="UP000070371"/>
    </source>
</evidence>
<keyword evidence="6" id="KW-1185">Reference proteome</keyword>
<dbReference type="InterPro" id="IPR036390">
    <property type="entry name" value="WH_DNA-bd_sf"/>
</dbReference>
<dbReference type="InterPro" id="IPR000524">
    <property type="entry name" value="Tscrpt_reg_HTH_GntR"/>
</dbReference>
<dbReference type="GO" id="GO:0003700">
    <property type="term" value="F:DNA-binding transcription factor activity"/>
    <property type="evidence" value="ECO:0007669"/>
    <property type="project" value="InterPro"/>
</dbReference>
<evidence type="ECO:0000256" key="1">
    <source>
        <dbReference type="ARBA" id="ARBA00023015"/>
    </source>
</evidence>
<dbReference type="EMBL" id="CP014327">
    <property type="protein sequence ID" value="AML50360.1"/>
    <property type="molecule type" value="Genomic_DNA"/>
</dbReference>
<dbReference type="Pfam" id="PF07729">
    <property type="entry name" value="FCD"/>
    <property type="match status" value="1"/>
</dbReference>
<dbReference type="InterPro" id="IPR011711">
    <property type="entry name" value="GntR_C"/>
</dbReference>
<feature type="domain" description="HTH gntR-type" evidence="4">
    <location>
        <begin position="11"/>
        <end position="78"/>
    </location>
</feature>
<protein>
    <recommendedName>
        <fullName evidence="4">HTH gntR-type domain-containing protein</fullName>
    </recommendedName>
</protein>
<dbReference type="Pfam" id="PF00392">
    <property type="entry name" value="GntR"/>
    <property type="match status" value="1"/>
</dbReference>
<dbReference type="RefSeq" id="WP_039000724.1">
    <property type="nucleotide sequence ID" value="NZ_CP014327.1"/>
</dbReference>
<dbReference type="SUPFAM" id="SSF48008">
    <property type="entry name" value="GntR ligand-binding domain-like"/>
    <property type="match status" value="1"/>
</dbReference>
<reference evidence="5 6" key="1">
    <citation type="submission" date="2016-02" db="EMBL/GenBank/DDBJ databases">
        <title>Complete genome sequence of Halocynthiibacter arcticus PAMC 20958t from arctic marine sediment.</title>
        <authorList>
            <person name="Lee Y.M."/>
            <person name="Baek K."/>
            <person name="Lee H.K."/>
            <person name="Shin S.C."/>
        </authorList>
    </citation>
    <scope>NUCLEOTIDE SEQUENCE [LARGE SCALE GENOMIC DNA]</scope>
    <source>
        <strain evidence="5">PAMC 20958</strain>
    </source>
</reference>
<keyword evidence="3" id="KW-0804">Transcription</keyword>
<sequence length="227" mass="25543">MALSNTTRRAQSATEALHDILFHQIVSLELEPGKKISESEIASQYDVSRQPVRDAFYRLSQQGLLRIRPQKATVVTHISIPDLRRARFIRVALEKEIVREAAKNMTPTAIGTLKDLIEAQAVVLDQGSIIAFYELDELFHQELCRIAGQPKVWHLICDTKAPADRVRFLSLAFDSRTALQDHKDILSSLVSGDVLSASDQVETHLSRVLTALPRIQANHPDRFKETT</sequence>
<dbReference type="InterPro" id="IPR008920">
    <property type="entry name" value="TF_FadR/GntR_C"/>
</dbReference>
<dbReference type="OrthoDB" id="9788098at2"/>